<dbReference type="SUPFAM" id="SSF54695">
    <property type="entry name" value="POZ domain"/>
    <property type="match status" value="1"/>
</dbReference>
<evidence type="ECO:0008006" key="4">
    <source>
        <dbReference type="Google" id="ProtNLM"/>
    </source>
</evidence>
<protein>
    <recommendedName>
        <fullName evidence="4">BTB domain-containing protein</fullName>
    </recommendedName>
</protein>
<dbReference type="AlphaFoldDB" id="A0A0D2GZ16"/>
<evidence type="ECO:0000313" key="2">
    <source>
        <dbReference type="EMBL" id="KIX94785.1"/>
    </source>
</evidence>
<reference evidence="2 3" key="1">
    <citation type="submission" date="2015-01" db="EMBL/GenBank/DDBJ databases">
        <title>The Genome Sequence of Fonsecaea multimorphosa CBS 102226.</title>
        <authorList>
            <consortium name="The Broad Institute Genomics Platform"/>
            <person name="Cuomo C."/>
            <person name="de Hoog S."/>
            <person name="Gorbushina A."/>
            <person name="Stielow B."/>
            <person name="Teixiera M."/>
            <person name="Abouelleil A."/>
            <person name="Chapman S.B."/>
            <person name="Priest M."/>
            <person name="Young S.K."/>
            <person name="Wortman J."/>
            <person name="Nusbaum C."/>
            <person name="Birren B."/>
        </authorList>
    </citation>
    <scope>NUCLEOTIDE SEQUENCE [LARGE SCALE GENOMIC DNA]</scope>
    <source>
        <strain evidence="2 3">CBS 102226</strain>
    </source>
</reference>
<proteinExistence type="predicted"/>
<gene>
    <name evidence="2" type="ORF">Z520_09475</name>
</gene>
<feature type="region of interest" description="Disordered" evidence="1">
    <location>
        <begin position="148"/>
        <end position="184"/>
    </location>
</feature>
<sequence>MESNDDQTTHKTPNVLFDYSNVVTFAAGKGSNRQYFAFDELRLCRESTYFEERLRGDYPEGKARHFDFADVDPAVLACMLCWYRGWRCLSCETGGNHINETWLLAEKCRIPRLKEHLAKRMEARASATDTDGAQHDCPSWLCAEGQENVPATDAGPATSQPEIKDVTERDNRPYSLSAQEKKAF</sequence>
<dbReference type="EMBL" id="KN848085">
    <property type="protein sequence ID" value="KIX94785.1"/>
    <property type="molecule type" value="Genomic_DNA"/>
</dbReference>
<dbReference type="RefSeq" id="XP_016628908.1">
    <property type="nucleotide sequence ID" value="XM_016779969.1"/>
</dbReference>
<dbReference type="InterPro" id="IPR011333">
    <property type="entry name" value="SKP1/BTB/POZ_sf"/>
</dbReference>
<evidence type="ECO:0000313" key="3">
    <source>
        <dbReference type="Proteomes" id="UP000053411"/>
    </source>
</evidence>
<name>A0A0D2GZ16_9EURO</name>
<keyword evidence="3" id="KW-1185">Reference proteome</keyword>
<dbReference type="GeneID" id="27715221"/>
<accession>A0A0D2GZ16</accession>
<dbReference type="VEuPathDB" id="FungiDB:Z520_09475"/>
<dbReference type="Gene3D" id="3.30.710.10">
    <property type="entry name" value="Potassium Channel Kv1.1, Chain A"/>
    <property type="match status" value="1"/>
</dbReference>
<feature type="compositionally biased region" description="Basic and acidic residues" evidence="1">
    <location>
        <begin position="162"/>
        <end position="172"/>
    </location>
</feature>
<dbReference type="Proteomes" id="UP000053411">
    <property type="component" value="Unassembled WGS sequence"/>
</dbReference>
<organism evidence="2 3">
    <name type="scientific">Fonsecaea multimorphosa CBS 102226</name>
    <dbReference type="NCBI Taxonomy" id="1442371"/>
    <lineage>
        <taxon>Eukaryota</taxon>
        <taxon>Fungi</taxon>
        <taxon>Dikarya</taxon>
        <taxon>Ascomycota</taxon>
        <taxon>Pezizomycotina</taxon>
        <taxon>Eurotiomycetes</taxon>
        <taxon>Chaetothyriomycetidae</taxon>
        <taxon>Chaetothyriales</taxon>
        <taxon>Herpotrichiellaceae</taxon>
        <taxon>Fonsecaea</taxon>
    </lineage>
</organism>
<evidence type="ECO:0000256" key="1">
    <source>
        <dbReference type="SAM" id="MobiDB-lite"/>
    </source>
</evidence>
<dbReference type="OrthoDB" id="4130649at2759"/>